<feature type="domain" description="C2H2-type" evidence="9">
    <location>
        <begin position="100"/>
        <end position="127"/>
    </location>
</feature>
<dbReference type="PANTHER" id="PTHR24399">
    <property type="entry name" value="ZINC FINGER AND BTB DOMAIN-CONTAINING"/>
    <property type="match status" value="1"/>
</dbReference>
<evidence type="ECO:0000256" key="7">
    <source>
        <dbReference type="ARBA" id="ARBA00023242"/>
    </source>
</evidence>
<keyword evidence="8" id="KW-0863">Zinc-finger</keyword>
<evidence type="ECO:0000256" key="5">
    <source>
        <dbReference type="ARBA" id="ARBA00023015"/>
    </source>
</evidence>
<keyword evidence="5" id="KW-0805">Transcription regulation</keyword>
<dbReference type="PROSITE" id="PS50157">
    <property type="entry name" value="ZINC_FINGER_C2H2_2"/>
    <property type="match status" value="7"/>
</dbReference>
<dbReference type="PROSITE" id="PS00028">
    <property type="entry name" value="ZINC_FINGER_C2H2_1"/>
    <property type="match status" value="6"/>
</dbReference>
<evidence type="ECO:0000313" key="10">
    <source>
        <dbReference type="EMBL" id="KAG7298304.1"/>
    </source>
</evidence>
<dbReference type="InterPro" id="IPR036236">
    <property type="entry name" value="Znf_C2H2_sf"/>
</dbReference>
<name>A0ABQ7PZ87_PLUXY</name>
<comment type="subcellular location">
    <subcellularLocation>
        <location evidence="1">Nucleus</location>
    </subcellularLocation>
</comment>
<dbReference type="PANTHER" id="PTHR24399:SF70">
    <property type="entry name" value="C2H2-TYPE DOMAIN-CONTAINING PROTEIN"/>
    <property type="match status" value="1"/>
</dbReference>
<proteinExistence type="predicted"/>
<sequence>MGHTFKCFYCQQYFSNVTSLLQHTGTHRTIDKEVLLEKYITKNKRSLQADISELNCRLCDEKLADLDKSRQHLISKHNVEFFEAGNAMTEYVLKVQDGLFSCHICDDRFHNFTLLNKHMNCHVGKVVCENCGDGFLNQRLLSRHKETHDIAKFNCKHCDKTFSKKSQIRYHTQIVHQGRKRVKEKKCPHCKFEFREHSTKMLHLRDAHGITLSFECHVCKNNFPTRRALTQHKTKHHSDRFKCEFCGKCFETRSNLEQHKRGHTGERGFFCSVCKNAFMHKSTLAKHVRRVHGGPQNTRSDIDADASK</sequence>
<evidence type="ECO:0000256" key="8">
    <source>
        <dbReference type="PROSITE-ProRule" id="PRU00042"/>
    </source>
</evidence>
<keyword evidence="3" id="KW-0677">Repeat</keyword>
<accession>A0ABQ7PZ87</accession>
<feature type="domain" description="C2H2-type" evidence="9">
    <location>
        <begin position="153"/>
        <end position="181"/>
    </location>
</feature>
<evidence type="ECO:0000256" key="1">
    <source>
        <dbReference type="ARBA" id="ARBA00004123"/>
    </source>
</evidence>
<feature type="domain" description="C2H2-type" evidence="9">
    <location>
        <begin position="241"/>
        <end position="268"/>
    </location>
</feature>
<keyword evidence="2" id="KW-0479">Metal-binding</keyword>
<evidence type="ECO:0000256" key="4">
    <source>
        <dbReference type="ARBA" id="ARBA00022833"/>
    </source>
</evidence>
<organism evidence="10 11">
    <name type="scientific">Plutella xylostella</name>
    <name type="common">Diamondback moth</name>
    <name type="synonym">Plutella maculipennis</name>
    <dbReference type="NCBI Taxonomy" id="51655"/>
    <lineage>
        <taxon>Eukaryota</taxon>
        <taxon>Metazoa</taxon>
        <taxon>Ecdysozoa</taxon>
        <taxon>Arthropoda</taxon>
        <taxon>Hexapoda</taxon>
        <taxon>Insecta</taxon>
        <taxon>Pterygota</taxon>
        <taxon>Neoptera</taxon>
        <taxon>Endopterygota</taxon>
        <taxon>Lepidoptera</taxon>
        <taxon>Glossata</taxon>
        <taxon>Ditrysia</taxon>
        <taxon>Yponomeutoidea</taxon>
        <taxon>Plutellidae</taxon>
        <taxon>Plutella</taxon>
    </lineage>
</organism>
<protein>
    <recommendedName>
        <fullName evidence="9">C2H2-type domain-containing protein</fullName>
    </recommendedName>
</protein>
<dbReference type="Proteomes" id="UP000823941">
    <property type="component" value="Chromosome 24"/>
</dbReference>
<dbReference type="SMART" id="SM00355">
    <property type="entry name" value="ZnF_C2H2"/>
    <property type="match status" value="9"/>
</dbReference>
<dbReference type="Gene3D" id="3.30.160.60">
    <property type="entry name" value="Classic Zinc Finger"/>
    <property type="match status" value="5"/>
</dbReference>
<dbReference type="EMBL" id="JAHIBW010000024">
    <property type="protein sequence ID" value="KAG7298304.1"/>
    <property type="molecule type" value="Genomic_DNA"/>
</dbReference>
<feature type="domain" description="C2H2-type" evidence="9">
    <location>
        <begin position="126"/>
        <end position="153"/>
    </location>
</feature>
<evidence type="ECO:0000313" key="11">
    <source>
        <dbReference type="Proteomes" id="UP000823941"/>
    </source>
</evidence>
<keyword evidence="4" id="KW-0862">Zinc</keyword>
<evidence type="ECO:0000256" key="6">
    <source>
        <dbReference type="ARBA" id="ARBA00023163"/>
    </source>
</evidence>
<feature type="domain" description="C2H2-type" evidence="9">
    <location>
        <begin position="5"/>
        <end position="27"/>
    </location>
</feature>
<comment type="caution">
    <text evidence="10">The sequence shown here is derived from an EMBL/GenBank/DDBJ whole genome shotgun (WGS) entry which is preliminary data.</text>
</comment>
<keyword evidence="11" id="KW-1185">Reference proteome</keyword>
<reference evidence="10 11" key="1">
    <citation type="submission" date="2021-06" db="EMBL/GenBank/DDBJ databases">
        <title>A haploid diamondback moth (Plutella xylostella L.) genome assembly resolves 31 chromosomes and identifies a diamide resistance mutation.</title>
        <authorList>
            <person name="Ward C.M."/>
            <person name="Perry K.D."/>
            <person name="Baker G."/>
            <person name="Powis K."/>
            <person name="Heckel D.G."/>
            <person name="Baxter S.W."/>
        </authorList>
    </citation>
    <scope>NUCLEOTIDE SEQUENCE [LARGE SCALE GENOMIC DNA]</scope>
    <source>
        <strain evidence="10 11">LV</strain>
        <tissue evidence="10">Single pupa</tissue>
    </source>
</reference>
<gene>
    <name evidence="10" type="ORF">JYU34_017903</name>
</gene>
<keyword evidence="7" id="KW-0539">Nucleus</keyword>
<dbReference type="SUPFAM" id="SSF57667">
    <property type="entry name" value="beta-beta-alpha zinc fingers"/>
    <property type="match status" value="4"/>
</dbReference>
<feature type="domain" description="C2H2-type" evidence="9">
    <location>
        <begin position="214"/>
        <end position="241"/>
    </location>
</feature>
<feature type="domain" description="C2H2-type" evidence="9">
    <location>
        <begin position="269"/>
        <end position="297"/>
    </location>
</feature>
<evidence type="ECO:0000256" key="2">
    <source>
        <dbReference type="ARBA" id="ARBA00022723"/>
    </source>
</evidence>
<keyword evidence="6" id="KW-0804">Transcription</keyword>
<dbReference type="InterPro" id="IPR013087">
    <property type="entry name" value="Znf_C2H2_type"/>
</dbReference>
<evidence type="ECO:0000259" key="9">
    <source>
        <dbReference type="PROSITE" id="PS50157"/>
    </source>
</evidence>
<evidence type="ECO:0000256" key="3">
    <source>
        <dbReference type="ARBA" id="ARBA00022737"/>
    </source>
</evidence>
<dbReference type="Pfam" id="PF00096">
    <property type="entry name" value="zf-C2H2"/>
    <property type="match status" value="2"/>
</dbReference>